<dbReference type="SUPFAM" id="SSF46785">
    <property type="entry name" value="Winged helix' DNA-binding domain"/>
    <property type="match status" value="1"/>
</dbReference>
<organism evidence="2 3">
    <name type="scientific">Polyangium fumosum</name>
    <dbReference type="NCBI Taxonomy" id="889272"/>
    <lineage>
        <taxon>Bacteria</taxon>
        <taxon>Pseudomonadati</taxon>
        <taxon>Myxococcota</taxon>
        <taxon>Polyangia</taxon>
        <taxon>Polyangiales</taxon>
        <taxon>Polyangiaceae</taxon>
        <taxon>Polyangium</taxon>
    </lineage>
</organism>
<keyword evidence="3" id="KW-1185">Reference proteome</keyword>
<dbReference type="AlphaFoldDB" id="A0A4U1JFU1"/>
<gene>
    <name evidence="2" type="ORF">E8A74_08890</name>
</gene>
<dbReference type="EMBL" id="SSMQ01000007">
    <property type="protein sequence ID" value="TKD10125.1"/>
    <property type="molecule type" value="Genomic_DNA"/>
</dbReference>
<evidence type="ECO:0000313" key="2">
    <source>
        <dbReference type="EMBL" id="TKD10125.1"/>
    </source>
</evidence>
<dbReference type="Proteomes" id="UP000309215">
    <property type="component" value="Unassembled WGS sequence"/>
</dbReference>
<dbReference type="OrthoDB" id="5511798at2"/>
<dbReference type="InterPro" id="IPR036390">
    <property type="entry name" value="WH_DNA-bd_sf"/>
</dbReference>
<sequence>MPTARRRLESKDIPQADSLENVRRIIDAVADGSKTKADVSDRTGINPRHVLYGLHTARVLGFLAEEEGGGFGTTELGKALGNAAAGSAEEREAFRKSIQDSDIIGAIAPGILSDKPPAQDAITKQIVKLSGLSDSTAGRRAQTLISWRTQILSQLGTGVVPSADDAADESEDDETVAQA</sequence>
<comment type="caution">
    <text evidence="2">The sequence shown here is derived from an EMBL/GenBank/DDBJ whole genome shotgun (WGS) entry which is preliminary data.</text>
</comment>
<accession>A0A4U1JFU1</accession>
<protein>
    <submittedName>
        <fullName evidence="2">Uncharacterized protein</fullName>
    </submittedName>
</protein>
<feature type="compositionally biased region" description="Acidic residues" evidence="1">
    <location>
        <begin position="165"/>
        <end position="179"/>
    </location>
</feature>
<proteinExistence type="predicted"/>
<evidence type="ECO:0000313" key="3">
    <source>
        <dbReference type="Proteomes" id="UP000309215"/>
    </source>
</evidence>
<dbReference type="InterPro" id="IPR036388">
    <property type="entry name" value="WH-like_DNA-bd_sf"/>
</dbReference>
<reference evidence="2 3" key="1">
    <citation type="submission" date="2019-04" db="EMBL/GenBank/DDBJ databases">
        <authorList>
            <person name="Li Y."/>
            <person name="Wang J."/>
        </authorList>
    </citation>
    <scope>NUCLEOTIDE SEQUENCE [LARGE SCALE GENOMIC DNA]</scope>
    <source>
        <strain evidence="2 3">DSM 14668</strain>
    </source>
</reference>
<feature type="region of interest" description="Disordered" evidence="1">
    <location>
        <begin position="160"/>
        <end position="179"/>
    </location>
</feature>
<evidence type="ECO:0000256" key="1">
    <source>
        <dbReference type="SAM" id="MobiDB-lite"/>
    </source>
</evidence>
<dbReference type="RefSeq" id="WP_136928525.1">
    <property type="nucleotide sequence ID" value="NZ_SSMQ01000007.1"/>
</dbReference>
<name>A0A4U1JFU1_9BACT</name>
<dbReference type="Gene3D" id="1.10.10.10">
    <property type="entry name" value="Winged helix-like DNA-binding domain superfamily/Winged helix DNA-binding domain"/>
    <property type="match status" value="1"/>
</dbReference>